<feature type="compositionally biased region" description="Polar residues" evidence="1">
    <location>
        <begin position="334"/>
        <end position="347"/>
    </location>
</feature>
<name>A0A316VJD8_9BASI</name>
<feature type="region of interest" description="Disordered" evidence="1">
    <location>
        <begin position="282"/>
        <end position="347"/>
    </location>
</feature>
<dbReference type="OrthoDB" id="10491754at2759"/>
<evidence type="ECO:0000313" key="2">
    <source>
        <dbReference type="EMBL" id="PWN35615.1"/>
    </source>
</evidence>
<feature type="compositionally biased region" description="Polar residues" evidence="1">
    <location>
        <begin position="299"/>
        <end position="314"/>
    </location>
</feature>
<proteinExistence type="predicted"/>
<dbReference type="RefSeq" id="XP_025355917.1">
    <property type="nucleotide sequence ID" value="XM_025500390.1"/>
</dbReference>
<sequence length="555" mass="60144">MGLFVLASIGLSMYIWSMTLYNVYKPLSSTLSAAAPSVHPLSLFAAFQSAFTTTKEQNNQPPKRQGRKRKQLTLAEAQREELRESLKILFIWLACKGTEPAFDYTFGYVVPFYNAIKVLCLLVFARFRAQLSIHLFDSFIIPLGRPNTPLINSTAFTNLILPWLRFMLSLPFAHLFAAFRNTLNSLLSSWGNEGQVENATLAEEERAKMQRQMLEADRVPPPKMKSGARQASTSGIRKDGRNGSGPSHGTKGGGGGGLSAANNSLRYQRSMDSLASRTTAITNRNLASASRQRSVSSRMTPGTQETFQQLQSLPSVPRDLPDSSIRVEGRTVSGPASHNPPLTSSPMSNFAHIPGIGNPMQHNDFVPPPNGRPISHLRPSIVEKMPGSLANSPVKPFSNLGQETLDENVAGDQTITMNAVNLAEDIVLSEEVQQEKQLPSDSESTSTAASKKKAPSKRKVSEIDGELSEGREAKLKISPGKKVSRVAPQNKRDASTTTAAPKTAKAAATKKAGESATTTSLPRSRSKRNVGTTTDASGEEAKGTSRIPRTRRGAT</sequence>
<organism evidence="2 3">
    <name type="scientific">Meira miltonrushii</name>
    <dbReference type="NCBI Taxonomy" id="1280837"/>
    <lineage>
        <taxon>Eukaryota</taxon>
        <taxon>Fungi</taxon>
        <taxon>Dikarya</taxon>
        <taxon>Basidiomycota</taxon>
        <taxon>Ustilaginomycotina</taxon>
        <taxon>Exobasidiomycetes</taxon>
        <taxon>Exobasidiales</taxon>
        <taxon>Brachybasidiaceae</taxon>
        <taxon>Meira</taxon>
    </lineage>
</organism>
<dbReference type="EMBL" id="KZ819603">
    <property type="protein sequence ID" value="PWN35615.1"/>
    <property type="molecule type" value="Genomic_DNA"/>
</dbReference>
<feature type="compositionally biased region" description="Low complexity" evidence="1">
    <location>
        <begin position="440"/>
        <end position="449"/>
    </location>
</feature>
<feature type="compositionally biased region" description="Basic and acidic residues" evidence="1">
    <location>
        <begin position="319"/>
        <end position="329"/>
    </location>
</feature>
<dbReference type="GeneID" id="37022171"/>
<dbReference type="InParanoid" id="A0A316VJD8"/>
<feature type="compositionally biased region" description="Low complexity" evidence="1">
    <location>
        <begin position="495"/>
        <end position="520"/>
    </location>
</feature>
<evidence type="ECO:0000313" key="3">
    <source>
        <dbReference type="Proteomes" id="UP000245771"/>
    </source>
</evidence>
<protein>
    <submittedName>
        <fullName evidence="2">Uncharacterized protein</fullName>
    </submittedName>
</protein>
<evidence type="ECO:0000256" key="1">
    <source>
        <dbReference type="SAM" id="MobiDB-lite"/>
    </source>
</evidence>
<dbReference type="Proteomes" id="UP000245771">
    <property type="component" value="Unassembled WGS sequence"/>
</dbReference>
<keyword evidence="3" id="KW-1185">Reference proteome</keyword>
<reference evidence="2 3" key="1">
    <citation type="journal article" date="2018" name="Mol. Biol. Evol.">
        <title>Broad Genomic Sampling Reveals a Smut Pathogenic Ancestry of the Fungal Clade Ustilaginomycotina.</title>
        <authorList>
            <person name="Kijpornyongpan T."/>
            <person name="Mondo S.J."/>
            <person name="Barry K."/>
            <person name="Sandor L."/>
            <person name="Lee J."/>
            <person name="Lipzen A."/>
            <person name="Pangilinan J."/>
            <person name="LaButti K."/>
            <person name="Hainaut M."/>
            <person name="Henrissat B."/>
            <person name="Grigoriev I.V."/>
            <person name="Spatafora J.W."/>
            <person name="Aime M.C."/>
        </authorList>
    </citation>
    <scope>NUCLEOTIDE SEQUENCE [LARGE SCALE GENOMIC DNA]</scope>
    <source>
        <strain evidence="2 3">MCA 3882</strain>
    </source>
</reference>
<gene>
    <name evidence="2" type="ORF">FA14DRAFT_172228</name>
</gene>
<feature type="region of interest" description="Disordered" evidence="1">
    <location>
        <begin position="215"/>
        <end position="262"/>
    </location>
</feature>
<dbReference type="AlphaFoldDB" id="A0A316VJD8"/>
<feature type="region of interest" description="Disordered" evidence="1">
    <location>
        <begin position="432"/>
        <end position="555"/>
    </location>
</feature>
<accession>A0A316VJD8</accession>
<feature type="compositionally biased region" description="Low complexity" evidence="1">
    <location>
        <begin position="287"/>
        <end position="298"/>
    </location>
</feature>